<dbReference type="EMBL" id="QWJJ01000002">
    <property type="protein sequence ID" value="RII40246.1"/>
    <property type="molecule type" value="Genomic_DNA"/>
</dbReference>
<keyword evidence="1 6" id="KW-0963">Cytoplasm</keyword>
<dbReference type="GO" id="GO:0005524">
    <property type="term" value="F:ATP binding"/>
    <property type="evidence" value="ECO:0007669"/>
    <property type="project" value="UniProtKB-UniRule"/>
</dbReference>
<evidence type="ECO:0000313" key="10">
    <source>
        <dbReference type="Proteomes" id="UP000265848"/>
    </source>
</evidence>
<keyword evidence="2 6" id="KW-0235">DNA replication</keyword>
<reference evidence="9 10" key="1">
    <citation type="submission" date="2018-08" db="EMBL/GenBank/DDBJ databases">
        <title>Pseudooceanicola sediminis CY03 in the family Rhodobacteracea.</title>
        <authorList>
            <person name="Zhang Y.-J."/>
        </authorList>
    </citation>
    <scope>NUCLEOTIDE SEQUENCE [LARGE SCALE GENOMIC DNA]</scope>
    <source>
        <strain evidence="9 10">CY03</strain>
    </source>
</reference>
<dbReference type="GO" id="GO:0016887">
    <property type="term" value="F:ATP hydrolysis activity"/>
    <property type="evidence" value="ECO:0007669"/>
    <property type="project" value="InterPro"/>
</dbReference>
<dbReference type="InterPro" id="IPR001238">
    <property type="entry name" value="DNA-binding_RecF"/>
</dbReference>
<dbReference type="SUPFAM" id="SSF52540">
    <property type="entry name" value="P-loop containing nucleoside triphosphate hydrolases"/>
    <property type="match status" value="1"/>
</dbReference>
<dbReference type="InterPro" id="IPR027417">
    <property type="entry name" value="P-loop_NTPase"/>
</dbReference>
<proteinExistence type="inferred from homology"/>
<evidence type="ECO:0000256" key="7">
    <source>
        <dbReference type="RuleBase" id="RU000578"/>
    </source>
</evidence>
<dbReference type="Gene3D" id="1.20.1050.90">
    <property type="entry name" value="RecF/RecN/SMC, N-terminal domain"/>
    <property type="match status" value="1"/>
</dbReference>
<dbReference type="NCBIfam" id="TIGR00611">
    <property type="entry name" value="recf"/>
    <property type="match status" value="1"/>
</dbReference>
<organism evidence="9 10">
    <name type="scientific">Pseudooceanicola sediminis</name>
    <dbReference type="NCBI Taxonomy" id="2211117"/>
    <lineage>
        <taxon>Bacteria</taxon>
        <taxon>Pseudomonadati</taxon>
        <taxon>Pseudomonadota</taxon>
        <taxon>Alphaproteobacteria</taxon>
        <taxon>Rhodobacterales</taxon>
        <taxon>Paracoccaceae</taxon>
        <taxon>Pseudooceanicola</taxon>
    </lineage>
</organism>
<feature type="binding site" evidence="6">
    <location>
        <begin position="33"/>
        <end position="40"/>
    </location>
    <ligand>
        <name>ATP</name>
        <dbReference type="ChEBI" id="CHEBI:30616"/>
    </ligand>
</feature>
<dbReference type="InterPro" id="IPR003593">
    <property type="entry name" value="AAA+_ATPase"/>
</dbReference>
<evidence type="ECO:0000256" key="4">
    <source>
        <dbReference type="ARBA" id="ARBA00022840"/>
    </source>
</evidence>
<name>A0A399JC88_9RHOB</name>
<dbReference type="GO" id="GO:0003697">
    <property type="term" value="F:single-stranded DNA binding"/>
    <property type="evidence" value="ECO:0007669"/>
    <property type="project" value="UniProtKB-UniRule"/>
</dbReference>
<dbReference type="GO" id="GO:0009432">
    <property type="term" value="P:SOS response"/>
    <property type="evidence" value="ECO:0007669"/>
    <property type="project" value="UniProtKB-UniRule"/>
</dbReference>
<comment type="similarity">
    <text evidence="6 7">Belongs to the RecF family.</text>
</comment>
<dbReference type="GO" id="GO:0006260">
    <property type="term" value="P:DNA replication"/>
    <property type="evidence" value="ECO:0007669"/>
    <property type="project" value="UniProtKB-UniRule"/>
</dbReference>
<dbReference type="InterPro" id="IPR018078">
    <property type="entry name" value="DNA-binding_RecF_CS"/>
</dbReference>
<dbReference type="OrthoDB" id="9803889at2"/>
<dbReference type="GO" id="GO:0006302">
    <property type="term" value="P:double-strand break repair"/>
    <property type="evidence" value="ECO:0007669"/>
    <property type="project" value="InterPro"/>
</dbReference>
<comment type="function">
    <text evidence="6 7">The RecF protein is involved in DNA metabolism; it is required for DNA replication and normal SOS inducibility. RecF binds preferentially to single-stranded, linear DNA. It also seems to bind ATP.</text>
</comment>
<dbReference type="InterPro" id="IPR038729">
    <property type="entry name" value="Rad50/SbcC_AAA"/>
</dbReference>
<dbReference type="SMART" id="SM00382">
    <property type="entry name" value="AAA"/>
    <property type="match status" value="1"/>
</dbReference>
<dbReference type="GO" id="GO:0005737">
    <property type="term" value="C:cytoplasm"/>
    <property type="evidence" value="ECO:0007669"/>
    <property type="project" value="UniProtKB-SubCell"/>
</dbReference>
<protein>
    <recommendedName>
        <fullName evidence="6 7">DNA replication and repair protein RecF</fullName>
    </recommendedName>
</protein>
<comment type="caution">
    <text evidence="9">The sequence shown here is derived from an EMBL/GenBank/DDBJ whole genome shotgun (WGS) entry which is preliminary data.</text>
</comment>
<dbReference type="Gene3D" id="3.40.50.300">
    <property type="entry name" value="P-loop containing nucleotide triphosphate hydrolases"/>
    <property type="match status" value="1"/>
</dbReference>
<evidence type="ECO:0000256" key="2">
    <source>
        <dbReference type="ARBA" id="ARBA00022705"/>
    </source>
</evidence>
<dbReference type="Pfam" id="PF13476">
    <property type="entry name" value="AAA_23"/>
    <property type="match status" value="1"/>
</dbReference>
<keyword evidence="6 7" id="KW-0742">SOS response</keyword>
<sequence length="371" mass="41075">MAELCLTRLELSHFRSWKRGTIRVDARPVAIWGPNGAGKTNILEAVSMFSPGRGLRRAAAEEMVRRPEGLGWKLSGVLRSLHQMHEVEMLAEAGQSRTLRIDDKAAPQVALGRIARVLWLVPSMDRLWTEAAEGRRRFLDRMVLSFVPGHADATLAYDKAMRERNRLLKDMVRDEPWYLALERQMAETGTQIRLNRLKALQLIAEATEEAETAFPAPQLSLTHPEGELPATEADLLVAFQESRRRDMAAGRTLIGPHRVDLEAFWTTKGIAARDASTGEQKALLVSLILANARGLARDFGAPPILLLDEVAAHLDAGRRAALYDEISALGAQAWMTGTGPELFSELGDRAQYLDVTEQGGESRAEQKDTAT</sequence>
<gene>
    <name evidence="6 9" type="primary">recF</name>
    <name evidence="9" type="ORF">DL237_02715</name>
</gene>
<dbReference type="AlphaFoldDB" id="A0A399JC88"/>
<dbReference type="PANTHER" id="PTHR32182">
    <property type="entry name" value="DNA REPLICATION AND REPAIR PROTEIN RECF"/>
    <property type="match status" value="1"/>
</dbReference>
<keyword evidence="3 6" id="KW-0547">Nucleotide-binding</keyword>
<dbReference type="PANTHER" id="PTHR32182:SF0">
    <property type="entry name" value="DNA REPLICATION AND REPAIR PROTEIN RECF"/>
    <property type="match status" value="1"/>
</dbReference>
<evidence type="ECO:0000256" key="6">
    <source>
        <dbReference type="HAMAP-Rule" id="MF_00365"/>
    </source>
</evidence>
<dbReference type="PROSITE" id="PS00618">
    <property type="entry name" value="RECF_2"/>
    <property type="match status" value="1"/>
</dbReference>
<dbReference type="GO" id="GO:0000731">
    <property type="term" value="P:DNA synthesis involved in DNA repair"/>
    <property type="evidence" value="ECO:0007669"/>
    <property type="project" value="TreeGrafter"/>
</dbReference>
<dbReference type="HAMAP" id="MF_00365">
    <property type="entry name" value="RecF"/>
    <property type="match status" value="1"/>
</dbReference>
<dbReference type="InterPro" id="IPR042174">
    <property type="entry name" value="RecF_2"/>
</dbReference>
<keyword evidence="5 6" id="KW-0238">DNA-binding</keyword>
<feature type="domain" description="AAA+ ATPase" evidence="8">
    <location>
        <begin position="25"/>
        <end position="357"/>
    </location>
</feature>
<evidence type="ECO:0000256" key="3">
    <source>
        <dbReference type="ARBA" id="ARBA00022741"/>
    </source>
</evidence>
<evidence type="ECO:0000259" key="8">
    <source>
        <dbReference type="SMART" id="SM00382"/>
    </source>
</evidence>
<evidence type="ECO:0000313" key="9">
    <source>
        <dbReference type="EMBL" id="RII40246.1"/>
    </source>
</evidence>
<keyword evidence="10" id="KW-1185">Reference proteome</keyword>
<comment type="subcellular location">
    <subcellularLocation>
        <location evidence="6 7">Cytoplasm</location>
    </subcellularLocation>
</comment>
<accession>A0A399JC88</accession>
<keyword evidence="6 7" id="KW-0234">DNA repair</keyword>
<dbReference type="RefSeq" id="WP_119397486.1">
    <property type="nucleotide sequence ID" value="NZ_QWJJ01000002.1"/>
</dbReference>
<dbReference type="Proteomes" id="UP000265848">
    <property type="component" value="Unassembled WGS sequence"/>
</dbReference>
<evidence type="ECO:0000256" key="5">
    <source>
        <dbReference type="ARBA" id="ARBA00023125"/>
    </source>
</evidence>
<evidence type="ECO:0000256" key="1">
    <source>
        <dbReference type="ARBA" id="ARBA00022490"/>
    </source>
</evidence>
<keyword evidence="6 7" id="KW-0227">DNA damage</keyword>
<keyword evidence="4 6" id="KW-0067">ATP-binding</keyword>